<comment type="similarity">
    <text evidence="1">Belongs to the universal ribosomal protein uL22 family.</text>
</comment>
<evidence type="ECO:0000256" key="2">
    <source>
        <dbReference type="ARBA" id="ARBA00022980"/>
    </source>
</evidence>
<dbReference type="InterPro" id="IPR057265">
    <property type="entry name" value="Ribosomal_uL22_arc-type"/>
</dbReference>
<dbReference type="InterPro" id="IPR001063">
    <property type="entry name" value="Ribosomal_uL22"/>
</dbReference>
<reference evidence="4" key="2">
    <citation type="journal article" date="2014" name="ISME J.">
        <title>Microbial stratification in low pH oxic and suboxic macroscopic growths along an acid mine drainage.</title>
        <authorList>
            <person name="Mendez-Garcia C."/>
            <person name="Mesa V."/>
            <person name="Sprenger R.R."/>
            <person name="Richter M."/>
            <person name="Diez M.S."/>
            <person name="Solano J."/>
            <person name="Bargiela R."/>
            <person name="Golyshina O.V."/>
            <person name="Manteca A."/>
            <person name="Ramos J.L."/>
            <person name="Gallego J.R."/>
            <person name="Llorente I."/>
            <person name="Martins Dos Santos V.A."/>
            <person name="Jensen O.N."/>
            <person name="Pelaez A.I."/>
            <person name="Sanchez J."/>
            <person name="Ferrer M."/>
        </authorList>
    </citation>
    <scope>NUCLEOTIDE SEQUENCE</scope>
</reference>
<comment type="caution">
    <text evidence="4">The sequence shown here is derived from an EMBL/GenBank/DDBJ whole genome shotgun (WGS) entry which is preliminary data.</text>
</comment>
<name>T0ZXD1_9ZZZZ</name>
<accession>T0ZXD1</accession>
<sequence length="150" mass="16758">MKGYTYAGKKGKAVARARGLEMHISPKKTYEVLNAIRGRPLEEARSFLEEVAALKRPVPFRRYNQEVAHKPQVGPGRFPVKVAERVLEVLGNAEANAEYEGMDTDRLVVEVAAAARGQILKAVMPRAHGRATNWNEQTTHVEIVLAEREK</sequence>
<evidence type="ECO:0000256" key="3">
    <source>
        <dbReference type="ARBA" id="ARBA00023274"/>
    </source>
</evidence>
<dbReference type="GO" id="GO:0002181">
    <property type="term" value="P:cytoplasmic translation"/>
    <property type="evidence" value="ECO:0007669"/>
    <property type="project" value="TreeGrafter"/>
</dbReference>
<protein>
    <submittedName>
        <fullName evidence="4">Ribosomal protein L22/L17, eukaryotic/archaeal</fullName>
    </submittedName>
</protein>
<evidence type="ECO:0000313" key="4">
    <source>
        <dbReference type="EMBL" id="EQD49223.1"/>
    </source>
</evidence>
<dbReference type="AlphaFoldDB" id="T0ZXD1"/>
<reference evidence="4" key="1">
    <citation type="submission" date="2013-08" db="EMBL/GenBank/DDBJ databases">
        <authorList>
            <person name="Mendez C."/>
            <person name="Richter M."/>
            <person name="Ferrer M."/>
            <person name="Sanchez J."/>
        </authorList>
    </citation>
    <scope>NUCLEOTIDE SEQUENCE</scope>
</reference>
<dbReference type="SUPFAM" id="SSF54843">
    <property type="entry name" value="Ribosomal protein L22"/>
    <property type="match status" value="1"/>
</dbReference>
<dbReference type="CDD" id="cd00336">
    <property type="entry name" value="Ribosomal_L22"/>
    <property type="match status" value="1"/>
</dbReference>
<dbReference type="GO" id="GO:0022625">
    <property type="term" value="C:cytosolic large ribosomal subunit"/>
    <property type="evidence" value="ECO:0007669"/>
    <property type="project" value="TreeGrafter"/>
</dbReference>
<dbReference type="HAMAP" id="MF_01331_A">
    <property type="entry name" value="Ribosomal_uL22_A"/>
    <property type="match status" value="1"/>
</dbReference>
<organism evidence="4">
    <name type="scientific">mine drainage metagenome</name>
    <dbReference type="NCBI Taxonomy" id="410659"/>
    <lineage>
        <taxon>unclassified sequences</taxon>
        <taxon>metagenomes</taxon>
        <taxon>ecological metagenomes</taxon>
    </lineage>
</organism>
<keyword evidence="2 4" id="KW-0689">Ribosomal protein</keyword>
<gene>
    <name evidence="4" type="ORF">B1B_11749</name>
</gene>
<dbReference type="GO" id="GO:0003735">
    <property type="term" value="F:structural constituent of ribosome"/>
    <property type="evidence" value="ECO:0007669"/>
    <property type="project" value="InterPro"/>
</dbReference>
<dbReference type="Pfam" id="PF00237">
    <property type="entry name" value="Ribosomal_L22"/>
    <property type="match status" value="1"/>
</dbReference>
<dbReference type="Gene3D" id="3.90.470.10">
    <property type="entry name" value="Ribosomal protein L22/L17"/>
    <property type="match status" value="1"/>
</dbReference>
<dbReference type="EMBL" id="AUZY01007662">
    <property type="protein sequence ID" value="EQD49223.1"/>
    <property type="molecule type" value="Genomic_DNA"/>
</dbReference>
<dbReference type="InterPro" id="IPR005721">
    <property type="entry name" value="Ribosomal_uL22_euk/arc"/>
</dbReference>
<dbReference type="NCBIfam" id="NF003260">
    <property type="entry name" value="PRK04223.1"/>
    <property type="match status" value="1"/>
</dbReference>
<dbReference type="InterPro" id="IPR036394">
    <property type="entry name" value="Ribosomal_uL22_sf"/>
</dbReference>
<dbReference type="PROSITE" id="PS00464">
    <property type="entry name" value="RIBOSOMAL_L22"/>
    <property type="match status" value="1"/>
</dbReference>
<dbReference type="InterPro" id="IPR018260">
    <property type="entry name" value="Ribosomal_uL22_CS"/>
</dbReference>
<evidence type="ECO:0000256" key="1">
    <source>
        <dbReference type="ARBA" id="ARBA00009451"/>
    </source>
</evidence>
<proteinExistence type="inferred from homology"/>
<dbReference type="PANTHER" id="PTHR11593">
    <property type="entry name" value="60S RIBOSOMAL PROTEIN L17"/>
    <property type="match status" value="1"/>
</dbReference>
<dbReference type="NCBIfam" id="TIGR01038">
    <property type="entry name" value="uL22_arch_euk"/>
    <property type="match status" value="1"/>
</dbReference>
<dbReference type="PANTHER" id="PTHR11593:SF10">
    <property type="entry name" value="60S RIBOSOMAL PROTEIN L17"/>
    <property type="match status" value="1"/>
</dbReference>
<keyword evidence="3" id="KW-0687">Ribonucleoprotein</keyword>